<feature type="transmembrane region" description="Helical" evidence="10">
    <location>
        <begin position="804"/>
        <end position="824"/>
    </location>
</feature>
<dbReference type="PRINTS" id="PR00120">
    <property type="entry name" value="HATPASE"/>
</dbReference>
<keyword evidence="7" id="KW-1278">Translocase</keyword>
<evidence type="ECO:0000313" key="13">
    <source>
        <dbReference type="Proteomes" id="UP000239736"/>
    </source>
</evidence>
<dbReference type="Gene3D" id="3.40.1110.10">
    <property type="entry name" value="Calcium-transporting ATPase, cytoplasmic domain N"/>
    <property type="match status" value="1"/>
</dbReference>
<evidence type="ECO:0000313" key="12">
    <source>
        <dbReference type="EMBL" id="PPB80426.1"/>
    </source>
</evidence>
<name>A0A2S5JFY8_9RHOB</name>
<keyword evidence="3" id="KW-1003">Cell membrane</keyword>
<reference evidence="12 13" key="1">
    <citation type="submission" date="2018-01" db="EMBL/GenBank/DDBJ databases">
        <title>Genomic Encyclopedia of Archaeal and Bacterial Type Strains, Phase II (KMG-II): from individual species to whole genera.</title>
        <authorList>
            <person name="Goeker M."/>
        </authorList>
    </citation>
    <scope>NUCLEOTIDE SEQUENCE [LARGE SCALE GENOMIC DNA]</scope>
    <source>
        <strain evidence="12 13">DSM 12048</strain>
    </source>
</reference>
<dbReference type="RefSeq" id="WP_104070930.1">
    <property type="nucleotide sequence ID" value="NZ_PRDS01000005.1"/>
</dbReference>
<evidence type="ECO:0000256" key="1">
    <source>
        <dbReference type="ARBA" id="ARBA00004651"/>
    </source>
</evidence>
<feature type="transmembrane region" description="Helical" evidence="10">
    <location>
        <begin position="666"/>
        <end position="687"/>
    </location>
</feature>
<dbReference type="Pfam" id="PF00690">
    <property type="entry name" value="Cation_ATPase_N"/>
    <property type="match status" value="1"/>
</dbReference>
<dbReference type="SUPFAM" id="SSF81653">
    <property type="entry name" value="Calcium ATPase, transduction domain A"/>
    <property type="match status" value="1"/>
</dbReference>
<dbReference type="InterPro" id="IPR023214">
    <property type="entry name" value="HAD_sf"/>
</dbReference>
<dbReference type="SFLD" id="SFLDS00003">
    <property type="entry name" value="Haloacid_Dehalogenase"/>
    <property type="match status" value="1"/>
</dbReference>
<dbReference type="Gene3D" id="1.20.1110.10">
    <property type="entry name" value="Calcium-transporting ATPase, transmembrane domain"/>
    <property type="match status" value="1"/>
</dbReference>
<keyword evidence="13" id="KW-1185">Reference proteome</keyword>
<dbReference type="InterPro" id="IPR001757">
    <property type="entry name" value="P_typ_ATPase"/>
</dbReference>
<dbReference type="SUPFAM" id="SSF81665">
    <property type="entry name" value="Calcium ATPase, transmembrane domain M"/>
    <property type="match status" value="1"/>
</dbReference>
<dbReference type="InterPro" id="IPR036412">
    <property type="entry name" value="HAD-like_sf"/>
</dbReference>
<sequence>MQDDKRLRPDSRSQGDGLEPDEVRRRLARFGPNEIGQTVSVAPHRVLARQFASPLVLLLLGAAVIAGLLGEIVDMAAILLVVGLNAILGFVQEWRAETAIAALRGMLAPRARVRRAGQEAVVPARDLVPGDVVLVEAGDRVPADLRLILASGLRIDESVLTGESVAVDKSLDPGEEHLFMGTLVVAGRGEAVVEATGARTRLGQIAGMTQAVAGRSTVLSQRLARLARQIGLVAVMVACAVVLLGLWRGESLTVMGITALSLAVAAVPEGLPAVVTVTLALGASAMARRKALVRRLQAVETLGSASVICTDKTGTLTENRMTARIIRTPEALYEVTGSGHDPAGHIARAGRRVRASDDPGLAALLEAAIGCNNARLVRQGDDWQMVGEPTEGALVVLAYKGWVAPDAPGPRELEIPFDSDRKMMSVIVRVATGRRLLTKGAPESVIPRCDRLRHGARVLPMDRDARDDIARQYDDMAAQGLRVLALAERDLPGLTDDPEQNLTFLGLVGLIDPPRPEVPAAISEARGAGIGIVMITGDAPNTARAIARAVGLSAKPVITGAELENMDDSALRVALGGEPVFARTAPEQKMRIVAVLQAMGHVVAMTGDGVNDAPALKAADIGIAMGQRGTDVAREAADLVLLDDNFATIVAAIEEGRRQFANLRKFVLYLFSANLGEVLAIMGNLAIGAPLMLLATQILWMNLVTDGAVALALGAERAEPGQMRQKPRPRDAALIGREGFVILVLFGLYVAAAGMAAFQIGLQQGLEHARGMAFGAIVMVQVLGVFGFRSLAVPCTRLGWLSNPALVVAVLATLAVQAMAFHWAPLSALLHARALGVGDWAILVALALPGLFLPEMAKTLWRERHLGAA</sequence>
<dbReference type="InterPro" id="IPR004014">
    <property type="entry name" value="ATPase_P-typ_cation-transptr_N"/>
</dbReference>
<dbReference type="Pfam" id="PF00122">
    <property type="entry name" value="E1-E2_ATPase"/>
    <property type="match status" value="1"/>
</dbReference>
<organism evidence="12 13">
    <name type="scientific">Albidovulum inexpectatum</name>
    <dbReference type="NCBI Taxonomy" id="196587"/>
    <lineage>
        <taxon>Bacteria</taxon>
        <taxon>Pseudomonadati</taxon>
        <taxon>Pseudomonadota</taxon>
        <taxon>Alphaproteobacteria</taxon>
        <taxon>Rhodobacterales</taxon>
        <taxon>Paracoccaceae</taxon>
        <taxon>Albidovulum</taxon>
    </lineage>
</organism>
<dbReference type="InterPro" id="IPR023298">
    <property type="entry name" value="ATPase_P-typ_TM_dom_sf"/>
</dbReference>
<comment type="subcellular location">
    <subcellularLocation>
        <location evidence="1">Cell membrane</location>
        <topology evidence="1">Multi-pass membrane protein</topology>
    </subcellularLocation>
</comment>
<evidence type="ECO:0000256" key="3">
    <source>
        <dbReference type="ARBA" id="ARBA00022475"/>
    </source>
</evidence>
<feature type="transmembrane region" description="Helical" evidence="10">
    <location>
        <begin position="739"/>
        <end position="760"/>
    </location>
</feature>
<evidence type="ECO:0000259" key="11">
    <source>
        <dbReference type="SMART" id="SM00831"/>
    </source>
</evidence>
<protein>
    <submittedName>
        <fullName evidence="12">Ca2+-transporting ATPase</fullName>
    </submittedName>
</protein>
<keyword evidence="9 10" id="KW-0472">Membrane</keyword>
<dbReference type="GO" id="GO:0016887">
    <property type="term" value="F:ATP hydrolysis activity"/>
    <property type="evidence" value="ECO:0007669"/>
    <property type="project" value="InterPro"/>
</dbReference>
<dbReference type="SFLD" id="SFLDF00027">
    <property type="entry name" value="p-type_atpase"/>
    <property type="match status" value="1"/>
</dbReference>
<dbReference type="InterPro" id="IPR006068">
    <property type="entry name" value="ATPase_P-typ_cation-transptr_C"/>
</dbReference>
<dbReference type="Gene3D" id="2.70.150.10">
    <property type="entry name" value="Calcium-transporting ATPase, cytoplasmic transduction domain A"/>
    <property type="match status" value="1"/>
</dbReference>
<dbReference type="PANTHER" id="PTHR43294:SF21">
    <property type="entry name" value="CATION TRANSPORTING ATPASE"/>
    <property type="match status" value="1"/>
</dbReference>
<dbReference type="SUPFAM" id="SSF56784">
    <property type="entry name" value="HAD-like"/>
    <property type="match status" value="1"/>
</dbReference>
<keyword evidence="5" id="KW-0547">Nucleotide-binding</keyword>
<feature type="transmembrane region" description="Helical" evidence="10">
    <location>
        <begin position="772"/>
        <end position="792"/>
    </location>
</feature>
<feature type="transmembrane region" description="Helical" evidence="10">
    <location>
        <begin position="830"/>
        <end position="853"/>
    </location>
</feature>
<dbReference type="InterPro" id="IPR018303">
    <property type="entry name" value="ATPase_P-typ_P_site"/>
</dbReference>
<dbReference type="Pfam" id="PF13246">
    <property type="entry name" value="Cation_ATPase"/>
    <property type="match status" value="1"/>
</dbReference>
<feature type="transmembrane region" description="Helical" evidence="10">
    <location>
        <begin position="51"/>
        <end position="69"/>
    </location>
</feature>
<dbReference type="GO" id="GO:0015662">
    <property type="term" value="F:P-type ion transporter activity"/>
    <property type="evidence" value="ECO:0007669"/>
    <property type="project" value="UniProtKB-ARBA"/>
</dbReference>
<evidence type="ECO:0000256" key="5">
    <source>
        <dbReference type="ARBA" id="ARBA00022741"/>
    </source>
</evidence>
<dbReference type="InterPro" id="IPR023299">
    <property type="entry name" value="ATPase_P-typ_cyto_dom_N"/>
</dbReference>
<dbReference type="Proteomes" id="UP000239736">
    <property type="component" value="Unassembled WGS sequence"/>
</dbReference>
<dbReference type="AlphaFoldDB" id="A0A2S5JFY8"/>
<dbReference type="SFLD" id="SFLDG00002">
    <property type="entry name" value="C1.7:_P-type_atpase_like"/>
    <property type="match status" value="1"/>
</dbReference>
<evidence type="ECO:0000256" key="6">
    <source>
        <dbReference type="ARBA" id="ARBA00022840"/>
    </source>
</evidence>
<feature type="domain" description="Cation-transporting P-type ATPase N-terminal" evidence="11">
    <location>
        <begin position="9"/>
        <end position="71"/>
    </location>
</feature>
<dbReference type="InterPro" id="IPR050510">
    <property type="entry name" value="Cation_transp_ATPase_P-type"/>
</dbReference>
<feature type="transmembrane region" description="Helical" evidence="10">
    <location>
        <begin position="699"/>
        <end position="718"/>
    </location>
</feature>
<dbReference type="InterPro" id="IPR008250">
    <property type="entry name" value="ATPase_P-typ_transduc_dom_A_sf"/>
</dbReference>
<gene>
    <name evidence="12" type="ORF">LV82_01774</name>
</gene>
<dbReference type="GO" id="GO:0005886">
    <property type="term" value="C:plasma membrane"/>
    <property type="evidence" value="ECO:0007669"/>
    <property type="project" value="UniProtKB-SubCell"/>
</dbReference>
<keyword evidence="8 10" id="KW-1133">Transmembrane helix</keyword>
<keyword evidence="6" id="KW-0067">ATP-binding</keyword>
<feature type="transmembrane region" description="Helical" evidence="10">
    <location>
        <begin position="75"/>
        <end position="91"/>
    </location>
</feature>
<dbReference type="FunFam" id="3.40.50.1000:FF:000028">
    <property type="entry name" value="Calcium-transporting P-type ATPase, putative"/>
    <property type="match status" value="1"/>
</dbReference>
<evidence type="ECO:0000256" key="7">
    <source>
        <dbReference type="ARBA" id="ARBA00022967"/>
    </source>
</evidence>
<dbReference type="InterPro" id="IPR044492">
    <property type="entry name" value="P_typ_ATPase_HD_dom"/>
</dbReference>
<feature type="transmembrane region" description="Helical" evidence="10">
    <location>
        <begin position="230"/>
        <end position="247"/>
    </location>
</feature>
<dbReference type="OrthoDB" id="9807843at2"/>
<dbReference type="GO" id="GO:0005524">
    <property type="term" value="F:ATP binding"/>
    <property type="evidence" value="ECO:0007669"/>
    <property type="project" value="UniProtKB-KW"/>
</dbReference>
<keyword evidence="4 10" id="KW-0812">Transmembrane</keyword>
<dbReference type="EMBL" id="PRDS01000005">
    <property type="protein sequence ID" value="PPB80426.1"/>
    <property type="molecule type" value="Genomic_DNA"/>
</dbReference>
<evidence type="ECO:0000256" key="10">
    <source>
        <dbReference type="SAM" id="Phobius"/>
    </source>
</evidence>
<comment type="similarity">
    <text evidence="2">Belongs to the cation transport ATPase (P-type) (TC 3.A.3) family. Type IIA subfamily.</text>
</comment>
<comment type="caution">
    <text evidence="12">The sequence shown here is derived from an EMBL/GenBank/DDBJ whole genome shotgun (WGS) entry which is preliminary data.</text>
</comment>
<feature type="transmembrane region" description="Helical" evidence="10">
    <location>
        <begin position="259"/>
        <end position="287"/>
    </location>
</feature>
<dbReference type="PANTHER" id="PTHR43294">
    <property type="entry name" value="SODIUM/POTASSIUM-TRANSPORTING ATPASE SUBUNIT ALPHA"/>
    <property type="match status" value="1"/>
</dbReference>
<evidence type="ECO:0000256" key="9">
    <source>
        <dbReference type="ARBA" id="ARBA00023136"/>
    </source>
</evidence>
<evidence type="ECO:0000256" key="2">
    <source>
        <dbReference type="ARBA" id="ARBA00005675"/>
    </source>
</evidence>
<dbReference type="SMART" id="SM00831">
    <property type="entry name" value="Cation_ATPase_N"/>
    <property type="match status" value="1"/>
</dbReference>
<accession>A0A2S5JFY8</accession>
<dbReference type="Pfam" id="PF00689">
    <property type="entry name" value="Cation_ATPase_C"/>
    <property type="match status" value="1"/>
</dbReference>
<dbReference type="NCBIfam" id="TIGR01494">
    <property type="entry name" value="ATPase_P-type"/>
    <property type="match status" value="3"/>
</dbReference>
<dbReference type="InterPro" id="IPR059000">
    <property type="entry name" value="ATPase_P-type_domA"/>
</dbReference>
<proteinExistence type="inferred from homology"/>
<dbReference type="SUPFAM" id="SSF81660">
    <property type="entry name" value="Metal cation-transporting ATPase, ATP-binding domain N"/>
    <property type="match status" value="1"/>
</dbReference>
<evidence type="ECO:0000256" key="8">
    <source>
        <dbReference type="ARBA" id="ARBA00022989"/>
    </source>
</evidence>
<dbReference type="PRINTS" id="PR00119">
    <property type="entry name" value="CATATPASE"/>
</dbReference>
<dbReference type="PROSITE" id="PS00154">
    <property type="entry name" value="ATPASE_E1_E2"/>
    <property type="match status" value="1"/>
</dbReference>
<dbReference type="Gene3D" id="3.40.50.1000">
    <property type="entry name" value="HAD superfamily/HAD-like"/>
    <property type="match status" value="1"/>
</dbReference>
<evidence type="ECO:0000256" key="4">
    <source>
        <dbReference type="ARBA" id="ARBA00022692"/>
    </source>
</evidence>